<gene>
    <name evidence="1" type="ORF">K452DRAFT_98468</name>
</gene>
<dbReference type="EMBL" id="ML995500">
    <property type="protein sequence ID" value="KAF2137792.1"/>
    <property type="molecule type" value="Genomic_DNA"/>
</dbReference>
<evidence type="ECO:0000313" key="1">
    <source>
        <dbReference type="EMBL" id="KAF2137792.1"/>
    </source>
</evidence>
<dbReference type="AlphaFoldDB" id="A0A6A6B0T2"/>
<dbReference type="GeneID" id="54304905"/>
<dbReference type="Proteomes" id="UP000799438">
    <property type="component" value="Unassembled WGS sequence"/>
</dbReference>
<name>A0A6A6B0T2_9PEZI</name>
<evidence type="ECO:0000313" key="2">
    <source>
        <dbReference type="Proteomes" id="UP000799438"/>
    </source>
</evidence>
<proteinExistence type="predicted"/>
<accession>A0A6A6B0T2</accession>
<keyword evidence="2" id="KW-1185">Reference proteome</keyword>
<dbReference type="RefSeq" id="XP_033393507.1">
    <property type="nucleotide sequence ID" value="XM_033547398.1"/>
</dbReference>
<protein>
    <submittedName>
        <fullName evidence="1">Uncharacterized protein</fullName>
    </submittedName>
</protein>
<dbReference type="OrthoDB" id="4802432at2759"/>
<sequence>MPHLPQELVDMIVVLLAEPIELDIRPYKNPIAQYATINRAWAVAVERYTFRSIHLQPSDCNIKKVEPNPFLGPIQVKPADSGMTVARLAQALQREGGYRRYYMKFLAFKLDYENHPINHLVHDSSPAQSRATTDAVFSRDIADLWAILAHWPRPSKLRLELSLDGPKSYNHGMIKTTDFLNYVGGPLPLLSNVKSLMLGTNACIQPQSVTQLLTSLPALEEVFLDFDELCNSYWYTEEYSVISIDTDTALLGCIAQIPYSCESVDLYVGYAPYNQLGPNDAFLCAGMAPLSLRLIRLNLTGSAASVTLLDIMAALPWPRLKYLDANYTVTGDDCEPNFRFVNDLQVAAGRAARATPSLVAMNISYTEFGDPLFKSADWIDVGLDIRFSCKKDERLVEWDCGELGGKYPLLEYAVLKAWGVDKHPEDIEWYGSYGRWTAQEVVDWKVPSKQLR</sequence>
<organism evidence="1 2">
    <name type="scientific">Aplosporella prunicola CBS 121167</name>
    <dbReference type="NCBI Taxonomy" id="1176127"/>
    <lineage>
        <taxon>Eukaryota</taxon>
        <taxon>Fungi</taxon>
        <taxon>Dikarya</taxon>
        <taxon>Ascomycota</taxon>
        <taxon>Pezizomycotina</taxon>
        <taxon>Dothideomycetes</taxon>
        <taxon>Dothideomycetes incertae sedis</taxon>
        <taxon>Botryosphaeriales</taxon>
        <taxon>Aplosporellaceae</taxon>
        <taxon>Aplosporella</taxon>
    </lineage>
</organism>
<reference evidence="1" key="1">
    <citation type="journal article" date="2020" name="Stud. Mycol.">
        <title>101 Dothideomycetes genomes: a test case for predicting lifestyles and emergence of pathogens.</title>
        <authorList>
            <person name="Haridas S."/>
            <person name="Albert R."/>
            <person name="Binder M."/>
            <person name="Bloem J."/>
            <person name="Labutti K."/>
            <person name="Salamov A."/>
            <person name="Andreopoulos B."/>
            <person name="Baker S."/>
            <person name="Barry K."/>
            <person name="Bills G."/>
            <person name="Bluhm B."/>
            <person name="Cannon C."/>
            <person name="Castanera R."/>
            <person name="Culley D."/>
            <person name="Daum C."/>
            <person name="Ezra D."/>
            <person name="Gonzalez J."/>
            <person name="Henrissat B."/>
            <person name="Kuo A."/>
            <person name="Liang C."/>
            <person name="Lipzen A."/>
            <person name="Lutzoni F."/>
            <person name="Magnuson J."/>
            <person name="Mondo S."/>
            <person name="Nolan M."/>
            <person name="Ohm R."/>
            <person name="Pangilinan J."/>
            <person name="Park H.-J."/>
            <person name="Ramirez L."/>
            <person name="Alfaro M."/>
            <person name="Sun H."/>
            <person name="Tritt A."/>
            <person name="Yoshinaga Y."/>
            <person name="Zwiers L.-H."/>
            <person name="Turgeon B."/>
            <person name="Goodwin S."/>
            <person name="Spatafora J."/>
            <person name="Crous P."/>
            <person name="Grigoriev I."/>
        </authorList>
    </citation>
    <scope>NUCLEOTIDE SEQUENCE</scope>
    <source>
        <strain evidence="1">CBS 121167</strain>
    </source>
</reference>